<evidence type="ECO:0000256" key="5">
    <source>
        <dbReference type="ARBA" id="ARBA00022692"/>
    </source>
</evidence>
<gene>
    <name evidence="12" type="ORF">V1Y59_11335</name>
</gene>
<dbReference type="Pfam" id="PF04290">
    <property type="entry name" value="DctQ"/>
    <property type="match status" value="1"/>
</dbReference>
<dbReference type="InterPro" id="IPR055348">
    <property type="entry name" value="DctQ"/>
</dbReference>
<accession>A0ABU7MTK7</accession>
<keyword evidence="7 10" id="KW-0472">Membrane</keyword>
<proteinExistence type="inferred from homology"/>
<evidence type="ECO:0000256" key="3">
    <source>
        <dbReference type="ARBA" id="ARBA00022475"/>
    </source>
</evidence>
<comment type="similarity">
    <text evidence="8">Belongs to the TRAP transporter small permease family.</text>
</comment>
<organism evidence="12 13">
    <name type="scientific">Gordonia prachuapensis</name>
    <dbReference type="NCBI Taxonomy" id="3115651"/>
    <lineage>
        <taxon>Bacteria</taxon>
        <taxon>Bacillati</taxon>
        <taxon>Actinomycetota</taxon>
        <taxon>Actinomycetes</taxon>
        <taxon>Mycobacteriales</taxon>
        <taxon>Gordoniaceae</taxon>
        <taxon>Gordonia</taxon>
    </lineage>
</organism>
<evidence type="ECO:0000256" key="7">
    <source>
        <dbReference type="ARBA" id="ARBA00023136"/>
    </source>
</evidence>
<dbReference type="PANTHER" id="PTHR35011:SF10">
    <property type="entry name" value="TRAP TRANSPORTER SMALL PERMEASE PROTEIN"/>
    <property type="match status" value="1"/>
</dbReference>
<evidence type="ECO:0000256" key="9">
    <source>
        <dbReference type="SAM" id="MobiDB-lite"/>
    </source>
</evidence>
<evidence type="ECO:0000256" key="4">
    <source>
        <dbReference type="ARBA" id="ARBA00022519"/>
    </source>
</evidence>
<comment type="subcellular location">
    <subcellularLocation>
        <location evidence="1">Cell inner membrane</location>
        <topology evidence="1">Multi-pass membrane protein</topology>
    </subcellularLocation>
</comment>
<evidence type="ECO:0000256" key="10">
    <source>
        <dbReference type="SAM" id="Phobius"/>
    </source>
</evidence>
<feature type="transmembrane region" description="Helical" evidence="10">
    <location>
        <begin position="36"/>
        <end position="57"/>
    </location>
</feature>
<sequence length="232" mass="24658">MTGSIVHPYRHGSAERTVFGYRTADHPRLDRVQNGISAVCGVIAGAAILATTVLTVVEVLSRAIFESPLGWSVSFIEFYLLPATAFFGMVTAYRSGAHVAVGSVFNSLAPARRKILLLAGYLVVLAGMVALGYPGLQATVFSFTTGESPVPGSSELVIPSWVWRAIVPVSMSAGIVIVAIDLLRELLGPWTRPVTDYDPGDRPDQTPGHADETDGASPEYTAASAKEKEAVR</sequence>
<dbReference type="RefSeq" id="WP_330505067.1">
    <property type="nucleotide sequence ID" value="NZ_JAZDUE010000008.1"/>
</dbReference>
<evidence type="ECO:0000256" key="2">
    <source>
        <dbReference type="ARBA" id="ARBA00022448"/>
    </source>
</evidence>
<protein>
    <submittedName>
        <fullName evidence="12">TRAP transporter small permease</fullName>
    </submittedName>
</protein>
<keyword evidence="2" id="KW-0813">Transport</keyword>
<keyword evidence="4" id="KW-0997">Cell inner membrane</keyword>
<evidence type="ECO:0000313" key="12">
    <source>
        <dbReference type="EMBL" id="MEE4023672.1"/>
    </source>
</evidence>
<evidence type="ECO:0000259" key="11">
    <source>
        <dbReference type="Pfam" id="PF04290"/>
    </source>
</evidence>
<evidence type="ECO:0000313" key="13">
    <source>
        <dbReference type="Proteomes" id="UP001335729"/>
    </source>
</evidence>
<evidence type="ECO:0000256" key="1">
    <source>
        <dbReference type="ARBA" id="ARBA00004429"/>
    </source>
</evidence>
<feature type="compositionally biased region" description="Basic and acidic residues" evidence="9">
    <location>
        <begin position="199"/>
        <end position="212"/>
    </location>
</feature>
<comment type="caution">
    <text evidence="12">The sequence shown here is derived from an EMBL/GenBank/DDBJ whole genome shotgun (WGS) entry which is preliminary data.</text>
</comment>
<dbReference type="EMBL" id="JAZDUE010000008">
    <property type="protein sequence ID" value="MEE4023672.1"/>
    <property type="molecule type" value="Genomic_DNA"/>
</dbReference>
<dbReference type="InterPro" id="IPR007387">
    <property type="entry name" value="TRAP_DctQ"/>
</dbReference>
<feature type="domain" description="Tripartite ATP-independent periplasmic transporters DctQ component" evidence="11">
    <location>
        <begin position="52"/>
        <end position="185"/>
    </location>
</feature>
<keyword evidence="13" id="KW-1185">Reference proteome</keyword>
<keyword evidence="6 10" id="KW-1133">Transmembrane helix</keyword>
<keyword evidence="5 10" id="KW-0812">Transmembrane</keyword>
<feature type="transmembrane region" description="Helical" evidence="10">
    <location>
        <begin position="161"/>
        <end position="183"/>
    </location>
</feature>
<dbReference type="Proteomes" id="UP001335729">
    <property type="component" value="Unassembled WGS sequence"/>
</dbReference>
<feature type="transmembrane region" description="Helical" evidence="10">
    <location>
        <begin position="115"/>
        <end position="133"/>
    </location>
</feature>
<evidence type="ECO:0000256" key="8">
    <source>
        <dbReference type="ARBA" id="ARBA00038436"/>
    </source>
</evidence>
<dbReference type="PANTHER" id="PTHR35011">
    <property type="entry name" value="2,3-DIKETO-L-GULONATE TRAP TRANSPORTER SMALL PERMEASE PROTEIN YIAM"/>
    <property type="match status" value="1"/>
</dbReference>
<reference evidence="12 13" key="1">
    <citation type="submission" date="2024-01" db="EMBL/GenBank/DDBJ databases">
        <title>Draft genome sequence of Gordonia sp. PKS22-38.</title>
        <authorList>
            <person name="Suphannarot A."/>
            <person name="Mingma R."/>
        </authorList>
    </citation>
    <scope>NUCLEOTIDE SEQUENCE [LARGE SCALE GENOMIC DNA]</scope>
    <source>
        <strain evidence="12 13">PKS22-38</strain>
    </source>
</reference>
<keyword evidence="3" id="KW-1003">Cell membrane</keyword>
<feature type="transmembrane region" description="Helical" evidence="10">
    <location>
        <begin position="69"/>
        <end position="94"/>
    </location>
</feature>
<evidence type="ECO:0000256" key="6">
    <source>
        <dbReference type="ARBA" id="ARBA00022989"/>
    </source>
</evidence>
<feature type="region of interest" description="Disordered" evidence="9">
    <location>
        <begin position="194"/>
        <end position="232"/>
    </location>
</feature>
<name>A0ABU7MTK7_9ACTN</name>